<dbReference type="PANTHER" id="PTHR45947">
    <property type="entry name" value="SULFOQUINOVOSYL TRANSFERASE SQD2"/>
    <property type="match status" value="1"/>
</dbReference>
<organism evidence="3 4">
    <name type="scientific">Alkalispirochaeta sphaeroplastigenens</name>
    <dbReference type="NCBI Taxonomy" id="1187066"/>
    <lineage>
        <taxon>Bacteria</taxon>
        <taxon>Pseudomonadati</taxon>
        <taxon>Spirochaetota</taxon>
        <taxon>Spirochaetia</taxon>
        <taxon>Spirochaetales</taxon>
        <taxon>Spirochaetaceae</taxon>
        <taxon>Alkalispirochaeta</taxon>
    </lineage>
</organism>
<dbReference type="Proteomes" id="UP000237350">
    <property type="component" value="Unassembled WGS sequence"/>
</dbReference>
<dbReference type="OrthoDB" id="9775208at2"/>
<sequence>MKITYLHQYFNTPAMSGGTRSYEMARRLVAMGHEVNMITSWRDTDEKVRWFETDESGIKVHWLPVPYSNSMGFSERIRAFLKFAIQSARRAASLESDIVFATSTPLTIALPAVYAARRRRVPMVFEVRDLWPDVPYAIGAIKSRALFWIAGRLERFSYKAATHIIALTPTMRDFISGKGVALSKITSIPNLASLDAFSMGTKRNDTRTKTILYCGNLGPAHGPEFLLELAKIFYDRQMQIKIEVVGGGKLLDRLMSDAGTHGCLGNAIFFHGPLPKKEVDHFYNEADATIMTIADCELLYRHSVQNKFFDSIAAGKPVIANYRGYASELAETMNAGLIVERNNIAAAASKIADFLKDDECLQRMGMNARQLAEKDFDADLLARRLEHVLLSSRISSS</sequence>
<comment type="caution">
    <text evidence="3">The sequence shown here is derived from an EMBL/GenBank/DDBJ whole genome shotgun (WGS) entry which is preliminary data.</text>
</comment>
<feature type="domain" description="Glycosyltransferase subfamily 4-like N-terminal" evidence="2">
    <location>
        <begin position="18"/>
        <end position="190"/>
    </location>
</feature>
<dbReference type="Gene3D" id="3.40.50.2000">
    <property type="entry name" value="Glycogen Phosphorylase B"/>
    <property type="match status" value="2"/>
</dbReference>
<keyword evidence="4" id="KW-1185">Reference proteome</keyword>
<accession>A0A2S4JG26</accession>
<dbReference type="SUPFAM" id="SSF53756">
    <property type="entry name" value="UDP-Glycosyltransferase/glycogen phosphorylase"/>
    <property type="match status" value="1"/>
</dbReference>
<dbReference type="EMBL" id="LPWH01000123">
    <property type="protein sequence ID" value="POQ98360.1"/>
    <property type="molecule type" value="Genomic_DNA"/>
</dbReference>
<evidence type="ECO:0000259" key="1">
    <source>
        <dbReference type="Pfam" id="PF00534"/>
    </source>
</evidence>
<dbReference type="Pfam" id="PF13579">
    <property type="entry name" value="Glyco_trans_4_4"/>
    <property type="match status" value="1"/>
</dbReference>
<dbReference type="AlphaFoldDB" id="A0A2S4JG26"/>
<protein>
    <submittedName>
        <fullName evidence="3">Glycosyltransferase WbuB</fullName>
    </submittedName>
</protein>
<evidence type="ECO:0000313" key="4">
    <source>
        <dbReference type="Proteomes" id="UP000237350"/>
    </source>
</evidence>
<dbReference type="InterPro" id="IPR001296">
    <property type="entry name" value="Glyco_trans_1"/>
</dbReference>
<evidence type="ECO:0000313" key="3">
    <source>
        <dbReference type="EMBL" id="POQ98360.1"/>
    </source>
</evidence>
<keyword evidence="3" id="KW-0808">Transferase</keyword>
<evidence type="ECO:0000259" key="2">
    <source>
        <dbReference type="Pfam" id="PF13579"/>
    </source>
</evidence>
<dbReference type="InterPro" id="IPR028098">
    <property type="entry name" value="Glyco_trans_4-like_N"/>
</dbReference>
<reference evidence="4" key="1">
    <citation type="submission" date="2015-12" db="EMBL/GenBank/DDBJ databases">
        <authorList>
            <person name="Lodha T.D."/>
            <person name="Chintalapati S."/>
            <person name="Chintalapati V.R."/>
            <person name="Sravanthi T."/>
        </authorList>
    </citation>
    <scope>NUCLEOTIDE SEQUENCE [LARGE SCALE GENOMIC DNA]</scope>
    <source>
        <strain evidence="4">JC133</strain>
    </source>
</reference>
<dbReference type="GO" id="GO:0016758">
    <property type="term" value="F:hexosyltransferase activity"/>
    <property type="evidence" value="ECO:0007669"/>
    <property type="project" value="TreeGrafter"/>
</dbReference>
<proteinExistence type="predicted"/>
<dbReference type="InterPro" id="IPR050194">
    <property type="entry name" value="Glycosyltransferase_grp1"/>
</dbReference>
<name>A0A2S4JG26_9SPIO</name>
<dbReference type="Pfam" id="PF00534">
    <property type="entry name" value="Glycos_transf_1"/>
    <property type="match status" value="1"/>
</dbReference>
<gene>
    <name evidence="3" type="ORF">AU468_13470</name>
</gene>
<dbReference type="PANTHER" id="PTHR45947:SF3">
    <property type="entry name" value="SULFOQUINOVOSYL TRANSFERASE SQD2"/>
    <property type="match status" value="1"/>
</dbReference>
<dbReference type="RefSeq" id="WP_103681178.1">
    <property type="nucleotide sequence ID" value="NZ_LPWH01000123.1"/>
</dbReference>
<feature type="domain" description="Glycosyl transferase family 1" evidence="1">
    <location>
        <begin position="204"/>
        <end position="370"/>
    </location>
</feature>
<dbReference type="CDD" id="cd03794">
    <property type="entry name" value="GT4_WbuB-like"/>
    <property type="match status" value="1"/>
</dbReference>